<dbReference type="OrthoDB" id="58416at2759"/>
<comment type="caution">
    <text evidence="3">The sequence shown here is derived from an EMBL/GenBank/DDBJ whole genome shotgun (WGS) entry which is preliminary data.</text>
</comment>
<dbReference type="Pfam" id="PF01814">
    <property type="entry name" value="Hemerythrin"/>
    <property type="match status" value="1"/>
</dbReference>
<accession>A0A1Y1Z3B7</accession>
<name>A0A1Y1Z3B7_9PLEO</name>
<feature type="region of interest" description="Disordered" evidence="1">
    <location>
        <begin position="1"/>
        <end position="29"/>
    </location>
</feature>
<feature type="domain" description="Hemerythrin-like" evidence="2">
    <location>
        <begin position="33"/>
        <end position="157"/>
    </location>
</feature>
<dbReference type="InterPro" id="IPR053206">
    <property type="entry name" value="Dimeric_xanthone_biosynth"/>
</dbReference>
<dbReference type="PANTHER" id="PTHR38048:SF2">
    <property type="entry name" value="HEMERYTHRIN-LIKE DOMAIN-CONTAINING PROTEIN"/>
    <property type="match status" value="1"/>
</dbReference>
<reference evidence="3 4" key="1">
    <citation type="submission" date="2016-07" db="EMBL/GenBank/DDBJ databases">
        <title>Pervasive Adenine N6-methylation of Active Genes in Fungi.</title>
        <authorList>
            <consortium name="DOE Joint Genome Institute"/>
            <person name="Mondo S.J."/>
            <person name="Dannebaum R.O."/>
            <person name="Kuo R.C."/>
            <person name="Labutti K."/>
            <person name="Haridas S."/>
            <person name="Kuo A."/>
            <person name="Salamov A."/>
            <person name="Ahrendt S.R."/>
            <person name="Lipzen A."/>
            <person name="Sullivan W."/>
            <person name="Andreopoulos W.B."/>
            <person name="Clum A."/>
            <person name="Lindquist E."/>
            <person name="Daum C."/>
            <person name="Ramamoorthy G.K."/>
            <person name="Gryganskyi A."/>
            <person name="Culley D."/>
            <person name="Magnuson J.K."/>
            <person name="James T.Y."/>
            <person name="O'Malley M.A."/>
            <person name="Stajich J.E."/>
            <person name="Spatafora J.W."/>
            <person name="Visel A."/>
            <person name="Grigoriev I.V."/>
        </authorList>
    </citation>
    <scope>NUCLEOTIDE SEQUENCE [LARGE SCALE GENOMIC DNA]</scope>
    <source>
        <strain evidence="3 4">CBS 115471</strain>
    </source>
</reference>
<organism evidence="3 4">
    <name type="scientific">Clohesyomyces aquaticus</name>
    <dbReference type="NCBI Taxonomy" id="1231657"/>
    <lineage>
        <taxon>Eukaryota</taxon>
        <taxon>Fungi</taxon>
        <taxon>Dikarya</taxon>
        <taxon>Ascomycota</taxon>
        <taxon>Pezizomycotina</taxon>
        <taxon>Dothideomycetes</taxon>
        <taxon>Pleosporomycetidae</taxon>
        <taxon>Pleosporales</taxon>
        <taxon>Lindgomycetaceae</taxon>
        <taxon>Clohesyomyces</taxon>
    </lineage>
</organism>
<gene>
    <name evidence="3" type="ORF">BCR34DRAFT_572470</name>
</gene>
<dbReference type="Proteomes" id="UP000193144">
    <property type="component" value="Unassembled WGS sequence"/>
</dbReference>
<evidence type="ECO:0000313" key="4">
    <source>
        <dbReference type="Proteomes" id="UP000193144"/>
    </source>
</evidence>
<dbReference type="AlphaFoldDB" id="A0A1Y1Z3B7"/>
<evidence type="ECO:0000313" key="3">
    <source>
        <dbReference type="EMBL" id="ORY04771.1"/>
    </source>
</evidence>
<dbReference type="InterPro" id="IPR012312">
    <property type="entry name" value="Hemerythrin-like"/>
</dbReference>
<dbReference type="EMBL" id="MCFA01000132">
    <property type="protein sequence ID" value="ORY04771.1"/>
    <property type="molecule type" value="Genomic_DNA"/>
</dbReference>
<evidence type="ECO:0000259" key="2">
    <source>
        <dbReference type="Pfam" id="PF01814"/>
    </source>
</evidence>
<evidence type="ECO:0000256" key="1">
    <source>
        <dbReference type="SAM" id="MobiDB-lite"/>
    </source>
</evidence>
<sequence>MMPVATRNADGSWPLMETPSAKKDVSTHPAHHIANEMSFAHNAMIRGLNALYLQSPHIPPSTHLASDFLFFAASWSAWVLHHHILEETQMFPGFESVPGVPEGFLQGNVEQHHAFSAGLEEFNEWVRTTGRDAYDGIELRRLIDKFADPLYEHLNAEIPTLWALDCVSATHSAQLLQVYKDCEKEAAKQDPFVVPPMVMGLCDATFQGGNDWPRMPFGAAWVIYWVLGWRHRGAWRFLPSDGYRRPRALAFLGKK</sequence>
<protein>
    <recommendedName>
        <fullName evidence="2">Hemerythrin-like domain-containing protein</fullName>
    </recommendedName>
</protein>
<dbReference type="Gene3D" id="1.20.120.520">
    <property type="entry name" value="nmb1532 protein domain like"/>
    <property type="match status" value="1"/>
</dbReference>
<keyword evidence="4" id="KW-1185">Reference proteome</keyword>
<dbReference type="PANTHER" id="PTHR38048">
    <property type="entry name" value="EXPRESSED PROTEIN"/>
    <property type="match status" value="1"/>
</dbReference>
<proteinExistence type="predicted"/>